<proteinExistence type="predicted"/>
<reference evidence="1" key="1">
    <citation type="submission" date="2022-11" db="EMBL/GenBank/DDBJ databases">
        <title>Genome Sequence of Boeremia exigua.</title>
        <authorList>
            <person name="Buettner E."/>
        </authorList>
    </citation>
    <scope>NUCLEOTIDE SEQUENCE</scope>
    <source>
        <strain evidence="1">CU02</strain>
    </source>
</reference>
<name>A0ACC2HS54_9PLEO</name>
<sequence>MQAASLHPLDRKQEGAPLHPQNGITTDGESIKRTCSQRPTVVGRAVVVEVRAVVGGLVVGPLREELALLAAVPVLLEAAVFLRPIPRRPQDPNQRAGKQHARCYPALVEVTVQEDAVGKPPVEVAIIPKRASARHQML</sequence>
<dbReference type="Proteomes" id="UP001153331">
    <property type="component" value="Unassembled WGS sequence"/>
</dbReference>
<dbReference type="EMBL" id="JAPHNI010001370">
    <property type="protein sequence ID" value="KAJ8105789.1"/>
    <property type="molecule type" value="Genomic_DNA"/>
</dbReference>
<organism evidence="1 2">
    <name type="scientific">Boeremia exigua</name>
    <dbReference type="NCBI Taxonomy" id="749465"/>
    <lineage>
        <taxon>Eukaryota</taxon>
        <taxon>Fungi</taxon>
        <taxon>Dikarya</taxon>
        <taxon>Ascomycota</taxon>
        <taxon>Pezizomycotina</taxon>
        <taxon>Dothideomycetes</taxon>
        <taxon>Pleosporomycetidae</taxon>
        <taxon>Pleosporales</taxon>
        <taxon>Pleosporineae</taxon>
        <taxon>Didymellaceae</taxon>
        <taxon>Boeremia</taxon>
    </lineage>
</organism>
<keyword evidence="2" id="KW-1185">Reference proteome</keyword>
<accession>A0ACC2HS54</accession>
<protein>
    <submittedName>
        <fullName evidence="1">Uncharacterized protein</fullName>
    </submittedName>
</protein>
<gene>
    <name evidence="1" type="ORF">OPT61_g9968</name>
</gene>
<evidence type="ECO:0000313" key="2">
    <source>
        <dbReference type="Proteomes" id="UP001153331"/>
    </source>
</evidence>
<comment type="caution">
    <text evidence="1">The sequence shown here is derived from an EMBL/GenBank/DDBJ whole genome shotgun (WGS) entry which is preliminary data.</text>
</comment>
<evidence type="ECO:0000313" key="1">
    <source>
        <dbReference type="EMBL" id="KAJ8105789.1"/>
    </source>
</evidence>